<dbReference type="AlphaFoldDB" id="A0A6S6S8W5"/>
<sequence>MTRLLFAVGVFALTGNIPIYSITHPSPAIEPLVINTPFVSPENRAYENSVALNLPVAVETYAGYEAEPLPSTKIGKWYLHTIADGETLDSILQPLSLTTNTQELLKHPDVKKELATLKAGKKLLVQVNNQRVEQLIYATGRHKAFITVRQSSGYSGKWDESFEEQSKQVAFVIRNPLHEDAAKAGLPSSITRQLVKIFKNDVNFRRIRVGDQVGVIFEGYYYQSERIYTGTVLAAEFIHRGEAYQRVRFLADSKKPLYLKLDANLEMKKVAFNRLPLNGGRLSSGFGMRDHPVLRKRRQHSGVDIAAPRNTPIYATGDGKVRFAGYKGSYGNTVEISHGDGIRTRYSHMSKHKKDLSIGATVKKGDIIGYVGSTGRSTGNHVHYEFLKNGKPQNPQQVKLPMKGVLSAGKMKEFKWLVKRMSNRLLKLRDNAAIDRDVGRQFGG</sequence>
<dbReference type="Pfam" id="PF01551">
    <property type="entry name" value="Peptidase_M23"/>
    <property type="match status" value="1"/>
</dbReference>
<keyword evidence="5" id="KW-0862">Zinc</keyword>
<protein>
    <recommendedName>
        <fullName evidence="7">M23ase beta-sheet core domain-containing protein</fullName>
    </recommendedName>
</protein>
<evidence type="ECO:0000256" key="2">
    <source>
        <dbReference type="ARBA" id="ARBA00022670"/>
    </source>
</evidence>
<comment type="cofactor">
    <cofactor evidence="1">
        <name>Zn(2+)</name>
        <dbReference type="ChEBI" id="CHEBI:29105"/>
    </cofactor>
</comment>
<evidence type="ECO:0000256" key="3">
    <source>
        <dbReference type="ARBA" id="ARBA00022723"/>
    </source>
</evidence>
<keyword evidence="4" id="KW-0378">Hydrolase</keyword>
<reference evidence="8" key="1">
    <citation type="submission" date="2020-01" db="EMBL/GenBank/DDBJ databases">
        <authorList>
            <person name="Meier V. D."/>
            <person name="Meier V D."/>
        </authorList>
    </citation>
    <scope>NUCLEOTIDE SEQUENCE</scope>
    <source>
        <strain evidence="8">HLG_WM_MAG_08</strain>
    </source>
</reference>
<feature type="domain" description="M23ase beta-sheet core" evidence="7">
    <location>
        <begin position="299"/>
        <end position="395"/>
    </location>
</feature>
<dbReference type="EMBL" id="CACVAV010000070">
    <property type="protein sequence ID" value="CAA6804233.1"/>
    <property type="molecule type" value="Genomic_DNA"/>
</dbReference>
<dbReference type="Gene3D" id="2.70.70.10">
    <property type="entry name" value="Glucose Permease (Domain IIA)"/>
    <property type="match status" value="1"/>
</dbReference>
<organism evidence="8">
    <name type="scientific">uncultured Thiotrichaceae bacterium</name>
    <dbReference type="NCBI Taxonomy" id="298394"/>
    <lineage>
        <taxon>Bacteria</taxon>
        <taxon>Pseudomonadati</taxon>
        <taxon>Pseudomonadota</taxon>
        <taxon>Gammaproteobacteria</taxon>
        <taxon>Thiotrichales</taxon>
        <taxon>Thiotrichaceae</taxon>
        <taxon>environmental samples</taxon>
    </lineage>
</organism>
<dbReference type="PANTHER" id="PTHR21666:SF288">
    <property type="entry name" value="CELL DIVISION PROTEIN YTFB"/>
    <property type="match status" value="1"/>
</dbReference>
<dbReference type="InterPro" id="IPR016047">
    <property type="entry name" value="M23ase_b-sheet_dom"/>
</dbReference>
<dbReference type="InterPro" id="IPR050570">
    <property type="entry name" value="Cell_wall_metabolism_enzyme"/>
</dbReference>
<dbReference type="Gene3D" id="3.10.450.350">
    <property type="match status" value="2"/>
</dbReference>
<proteinExistence type="predicted"/>
<evidence type="ECO:0000313" key="8">
    <source>
        <dbReference type="EMBL" id="CAA6804233.1"/>
    </source>
</evidence>
<keyword evidence="6" id="KW-0482">Metalloprotease</keyword>
<dbReference type="PANTHER" id="PTHR21666">
    <property type="entry name" value="PEPTIDASE-RELATED"/>
    <property type="match status" value="1"/>
</dbReference>
<name>A0A6S6S8W5_9GAMM</name>
<dbReference type="GO" id="GO:0004222">
    <property type="term" value="F:metalloendopeptidase activity"/>
    <property type="evidence" value="ECO:0007669"/>
    <property type="project" value="TreeGrafter"/>
</dbReference>
<accession>A0A6S6S8W5</accession>
<dbReference type="GO" id="GO:0006508">
    <property type="term" value="P:proteolysis"/>
    <property type="evidence" value="ECO:0007669"/>
    <property type="project" value="UniProtKB-KW"/>
</dbReference>
<dbReference type="SUPFAM" id="SSF51261">
    <property type="entry name" value="Duplicated hybrid motif"/>
    <property type="match status" value="1"/>
</dbReference>
<evidence type="ECO:0000256" key="5">
    <source>
        <dbReference type="ARBA" id="ARBA00022833"/>
    </source>
</evidence>
<dbReference type="CDD" id="cd12797">
    <property type="entry name" value="M23_peptidase"/>
    <property type="match status" value="1"/>
</dbReference>
<evidence type="ECO:0000259" key="7">
    <source>
        <dbReference type="Pfam" id="PF01551"/>
    </source>
</evidence>
<keyword evidence="2" id="KW-0645">Protease</keyword>
<dbReference type="GO" id="GO:0046872">
    <property type="term" value="F:metal ion binding"/>
    <property type="evidence" value="ECO:0007669"/>
    <property type="project" value="UniProtKB-KW"/>
</dbReference>
<keyword evidence="3" id="KW-0479">Metal-binding</keyword>
<evidence type="ECO:0000256" key="4">
    <source>
        <dbReference type="ARBA" id="ARBA00022801"/>
    </source>
</evidence>
<evidence type="ECO:0000256" key="1">
    <source>
        <dbReference type="ARBA" id="ARBA00001947"/>
    </source>
</evidence>
<dbReference type="InterPro" id="IPR011055">
    <property type="entry name" value="Dup_hybrid_motif"/>
</dbReference>
<evidence type="ECO:0000256" key="6">
    <source>
        <dbReference type="ARBA" id="ARBA00023049"/>
    </source>
</evidence>
<gene>
    <name evidence="8" type="ORF">HELGO_WM30627</name>
</gene>